<dbReference type="Pfam" id="PF04230">
    <property type="entry name" value="PS_pyruv_trans"/>
    <property type="match status" value="1"/>
</dbReference>
<evidence type="ECO:0000313" key="2">
    <source>
        <dbReference type="EMBL" id="PMR68327.1"/>
    </source>
</evidence>
<dbReference type="Proteomes" id="UP000235346">
    <property type="component" value="Unassembled WGS sequence"/>
</dbReference>
<sequence length="228" mass="25783">MTGKEVVYSDGSENAYIAVGSILKRTTDNSIVWGTGSFGTESKRQVAKEARYLAVRGPLTRTKVMNAGVDCPRVYGDPALLTPMYYWPDVEKKWEVGVVLRWSERKWVKRNFGSGVKKIFLKTEDVESVIKDMLSCKRIITSSLHGLIIADSYGIPSAWLESHTPKGGDFKFYDYFLTVNKVRDSQSYDMDSGSLDLVNLLGAFDFDERMINFDYEKLLDACPLLVKK</sequence>
<dbReference type="AlphaFoldDB" id="A0A2N7TJH1"/>
<dbReference type="InterPro" id="IPR007345">
    <property type="entry name" value="Polysacch_pyruvyl_Trfase"/>
</dbReference>
<evidence type="ECO:0000259" key="1">
    <source>
        <dbReference type="Pfam" id="PF04230"/>
    </source>
</evidence>
<comment type="caution">
    <text evidence="2">The sequence shown here is derived from an EMBL/GenBank/DDBJ whole genome shotgun (WGS) entry which is preliminary data.</text>
</comment>
<feature type="domain" description="Polysaccharide pyruvyl transferase" evidence="1">
    <location>
        <begin position="30"/>
        <end position="162"/>
    </location>
</feature>
<accession>A0A2N7TJH1</accession>
<protein>
    <recommendedName>
        <fullName evidence="1">Polysaccharide pyruvyl transferase domain-containing protein</fullName>
    </recommendedName>
</protein>
<reference evidence="2 3" key="1">
    <citation type="submission" date="2018-01" db="EMBL/GenBank/DDBJ databases">
        <title>Halomonas endophytica sp. nov., isolated from storage liquid in the stems of Populus euphratica.</title>
        <authorList>
            <person name="Chen C."/>
        </authorList>
    </citation>
    <scope>NUCLEOTIDE SEQUENCE [LARGE SCALE GENOMIC DNA]</scope>
    <source>
        <strain evidence="2 3">DSM 26881</strain>
    </source>
</reference>
<organism evidence="2 3">
    <name type="scientific">Halomonas heilongjiangensis</name>
    <dbReference type="NCBI Taxonomy" id="1387883"/>
    <lineage>
        <taxon>Bacteria</taxon>
        <taxon>Pseudomonadati</taxon>
        <taxon>Pseudomonadota</taxon>
        <taxon>Gammaproteobacteria</taxon>
        <taxon>Oceanospirillales</taxon>
        <taxon>Halomonadaceae</taxon>
        <taxon>Halomonas</taxon>
    </lineage>
</organism>
<gene>
    <name evidence="2" type="ORF">C1H66_15645</name>
</gene>
<proteinExistence type="predicted"/>
<evidence type="ECO:0000313" key="3">
    <source>
        <dbReference type="Proteomes" id="UP000235346"/>
    </source>
</evidence>
<keyword evidence="3" id="KW-1185">Reference proteome</keyword>
<name>A0A2N7TJH1_9GAMM</name>
<dbReference type="EMBL" id="PNRE01000069">
    <property type="protein sequence ID" value="PMR68327.1"/>
    <property type="molecule type" value="Genomic_DNA"/>
</dbReference>